<evidence type="ECO:0000313" key="3">
    <source>
        <dbReference type="Proteomes" id="UP000826195"/>
    </source>
</evidence>
<dbReference type="EMBL" id="JAHXZJ010001119">
    <property type="protein sequence ID" value="KAH0555254.1"/>
    <property type="molecule type" value="Genomic_DNA"/>
</dbReference>
<keyword evidence="1" id="KW-0812">Transmembrane</keyword>
<keyword evidence="1" id="KW-0472">Membrane</keyword>
<proteinExistence type="predicted"/>
<accession>A0AAV7IN42</accession>
<evidence type="ECO:0000256" key="1">
    <source>
        <dbReference type="SAM" id="Phobius"/>
    </source>
</evidence>
<gene>
    <name evidence="2" type="ORF">KQX54_016472</name>
</gene>
<keyword evidence="3" id="KW-1185">Reference proteome</keyword>
<feature type="transmembrane region" description="Helical" evidence="1">
    <location>
        <begin position="212"/>
        <end position="231"/>
    </location>
</feature>
<organism evidence="2 3">
    <name type="scientific">Cotesia glomerata</name>
    <name type="common">Lepidopteran parasitic wasp</name>
    <name type="synonym">Apanteles glomeratus</name>
    <dbReference type="NCBI Taxonomy" id="32391"/>
    <lineage>
        <taxon>Eukaryota</taxon>
        <taxon>Metazoa</taxon>
        <taxon>Ecdysozoa</taxon>
        <taxon>Arthropoda</taxon>
        <taxon>Hexapoda</taxon>
        <taxon>Insecta</taxon>
        <taxon>Pterygota</taxon>
        <taxon>Neoptera</taxon>
        <taxon>Endopterygota</taxon>
        <taxon>Hymenoptera</taxon>
        <taxon>Apocrita</taxon>
        <taxon>Ichneumonoidea</taxon>
        <taxon>Braconidae</taxon>
        <taxon>Microgastrinae</taxon>
        <taxon>Cotesia</taxon>
    </lineage>
</organism>
<sequence>MLHKNDNYLKILLSMDMDSSIGRLSMKFLFFTASLFMFLFEPAIESQLFALLTRPKSYTIESLKDLHDHQYHFYFYKGIEQNLINEQLWTTVEDMKYLHPLMEYNPDDCLELASKNNTAACIFQSMYVLKEAVNKNLHVSSQYAFVDNSFAWSRRDWALNDRVYERILNMVESSFEDNSFREFERNVLKTMKAKDRINKLDNFDETTQDNLYYAYIAFIVCQIIGICTFIVERSIARFRR</sequence>
<dbReference type="Proteomes" id="UP000826195">
    <property type="component" value="Unassembled WGS sequence"/>
</dbReference>
<evidence type="ECO:0000313" key="2">
    <source>
        <dbReference type="EMBL" id="KAH0555254.1"/>
    </source>
</evidence>
<dbReference type="AlphaFoldDB" id="A0AAV7IN42"/>
<keyword evidence="1" id="KW-1133">Transmembrane helix</keyword>
<name>A0AAV7IN42_COTGL</name>
<comment type="caution">
    <text evidence="2">The sequence shown here is derived from an EMBL/GenBank/DDBJ whole genome shotgun (WGS) entry which is preliminary data.</text>
</comment>
<protein>
    <submittedName>
        <fullName evidence="2">Uncharacterized protein</fullName>
    </submittedName>
</protein>
<reference evidence="2 3" key="1">
    <citation type="journal article" date="2021" name="J. Hered.">
        <title>A chromosome-level genome assembly of the parasitoid wasp, Cotesia glomerata (Hymenoptera: Braconidae).</title>
        <authorList>
            <person name="Pinto B.J."/>
            <person name="Weis J.J."/>
            <person name="Gamble T."/>
            <person name="Ode P.J."/>
            <person name="Paul R."/>
            <person name="Zaspel J.M."/>
        </authorList>
    </citation>
    <scope>NUCLEOTIDE SEQUENCE [LARGE SCALE GENOMIC DNA]</scope>
    <source>
        <strain evidence="2">CgM1</strain>
    </source>
</reference>